<keyword evidence="6" id="KW-1185">Reference proteome</keyword>
<dbReference type="PANTHER" id="PTHR42840">
    <property type="entry name" value="NAD(P)-BINDING ROSSMANN-FOLD SUPERFAMILY PROTEIN-RELATED"/>
    <property type="match status" value="1"/>
</dbReference>
<dbReference type="InterPro" id="IPR000683">
    <property type="entry name" value="Gfo/Idh/MocA-like_OxRdtase_N"/>
</dbReference>
<reference evidence="6" key="1">
    <citation type="journal article" date="2019" name="Int. J. Syst. Evol. Microbiol.">
        <title>The Global Catalogue of Microorganisms (GCM) 10K type strain sequencing project: providing services to taxonomists for standard genome sequencing and annotation.</title>
        <authorList>
            <consortium name="The Broad Institute Genomics Platform"/>
            <consortium name="The Broad Institute Genome Sequencing Center for Infectious Disease"/>
            <person name="Wu L."/>
            <person name="Ma J."/>
        </authorList>
    </citation>
    <scope>NUCLEOTIDE SEQUENCE [LARGE SCALE GENOMIC DNA]</scope>
    <source>
        <strain evidence="6">JCM 14718</strain>
    </source>
</reference>
<dbReference type="EMBL" id="BAAANY010000032">
    <property type="protein sequence ID" value="GAA1708409.1"/>
    <property type="molecule type" value="Genomic_DNA"/>
</dbReference>
<accession>A0ABP4UQV0</accession>
<dbReference type="Pfam" id="PF02894">
    <property type="entry name" value="GFO_IDH_MocA_C"/>
    <property type="match status" value="1"/>
</dbReference>
<comment type="similarity">
    <text evidence="1">Belongs to the Gfo/Idh/MocA family.</text>
</comment>
<dbReference type="Proteomes" id="UP001500618">
    <property type="component" value="Unassembled WGS sequence"/>
</dbReference>
<dbReference type="InterPro" id="IPR004104">
    <property type="entry name" value="Gfo/Idh/MocA-like_OxRdtase_C"/>
</dbReference>
<sequence>MRIGLVGTGRIGSFHADTLHTHPEVESIVVADVDAARARQLADKLGIQATDTVEELFGSGIDAVVITAGTSAHAPLIHRGLDAEIPVFCEKPVSPDVPNTRAVVDRVAAGDVPVQIGFQRRFDRGYTRARQALQAGELGWIHTLRAVTADASPPPAAYVPTSGGLYRDCSIHDFDIIRWVTGAEVETAYALGSNQGDKFFADAGDVDTAVAILKLGNGILATVSATRYNGAGHDVRLEVCGSAGGLVVGLDDRAALMSAEPSISWHQAETPYQGFLERFHDAYIAELNAFIEVVAGRQPSPCTAEDALRAFYIAEACQLSKDTGRPVEVAQVRA</sequence>
<comment type="caution">
    <text evidence="5">The sequence shown here is derived from an EMBL/GenBank/DDBJ whole genome shotgun (WGS) entry which is preliminary data.</text>
</comment>
<evidence type="ECO:0000256" key="1">
    <source>
        <dbReference type="ARBA" id="ARBA00010928"/>
    </source>
</evidence>
<evidence type="ECO:0000313" key="6">
    <source>
        <dbReference type="Proteomes" id="UP001500618"/>
    </source>
</evidence>
<dbReference type="Gene3D" id="3.30.360.10">
    <property type="entry name" value="Dihydrodipicolinate Reductase, domain 2"/>
    <property type="match status" value="1"/>
</dbReference>
<proteinExistence type="inferred from homology"/>
<evidence type="ECO:0000259" key="3">
    <source>
        <dbReference type="Pfam" id="PF01408"/>
    </source>
</evidence>
<gene>
    <name evidence="5" type="ORF">GCM10009765_67430</name>
</gene>
<evidence type="ECO:0000259" key="4">
    <source>
        <dbReference type="Pfam" id="PF02894"/>
    </source>
</evidence>
<protein>
    <submittedName>
        <fullName evidence="5">Gfo/Idh/MocA family oxidoreductase</fullName>
    </submittedName>
</protein>
<keyword evidence="2" id="KW-0560">Oxidoreductase</keyword>
<dbReference type="PANTHER" id="PTHR42840:SF3">
    <property type="entry name" value="BINDING ROSSMANN FOLD OXIDOREDUCTASE, PUTATIVE (AFU_ORTHOLOGUE AFUA_2G10240)-RELATED"/>
    <property type="match status" value="1"/>
</dbReference>
<evidence type="ECO:0000313" key="5">
    <source>
        <dbReference type="EMBL" id="GAA1708409.1"/>
    </source>
</evidence>
<dbReference type="SUPFAM" id="SSF55347">
    <property type="entry name" value="Glyceraldehyde-3-phosphate dehydrogenase-like, C-terminal domain"/>
    <property type="match status" value="1"/>
</dbReference>
<dbReference type="Gene3D" id="3.40.50.720">
    <property type="entry name" value="NAD(P)-binding Rossmann-like Domain"/>
    <property type="match status" value="1"/>
</dbReference>
<feature type="domain" description="Gfo/Idh/MocA-like oxidoreductase N-terminal" evidence="3">
    <location>
        <begin position="1"/>
        <end position="118"/>
    </location>
</feature>
<dbReference type="Pfam" id="PF01408">
    <property type="entry name" value="GFO_IDH_MocA"/>
    <property type="match status" value="1"/>
</dbReference>
<feature type="domain" description="Gfo/Idh/MocA-like oxidoreductase C-terminal" evidence="4">
    <location>
        <begin position="130"/>
        <end position="329"/>
    </location>
</feature>
<dbReference type="InterPro" id="IPR036291">
    <property type="entry name" value="NAD(P)-bd_dom_sf"/>
</dbReference>
<evidence type="ECO:0000256" key="2">
    <source>
        <dbReference type="ARBA" id="ARBA00023002"/>
    </source>
</evidence>
<dbReference type="SUPFAM" id="SSF51735">
    <property type="entry name" value="NAD(P)-binding Rossmann-fold domains"/>
    <property type="match status" value="1"/>
</dbReference>
<organism evidence="5 6">
    <name type="scientific">Fodinicola feengrottensis</name>
    <dbReference type="NCBI Taxonomy" id="435914"/>
    <lineage>
        <taxon>Bacteria</taxon>
        <taxon>Bacillati</taxon>
        <taxon>Actinomycetota</taxon>
        <taxon>Actinomycetes</taxon>
        <taxon>Mycobacteriales</taxon>
        <taxon>Fodinicola</taxon>
    </lineage>
</organism>
<name>A0ABP4UQV0_9ACTN</name>
<dbReference type="RefSeq" id="WP_344314228.1">
    <property type="nucleotide sequence ID" value="NZ_BAAANY010000032.1"/>
</dbReference>